<keyword evidence="2" id="KW-1185">Reference proteome</keyword>
<proteinExistence type="predicted"/>
<organism evidence="1 2">
    <name type="scientific">Brachionus plicatilis</name>
    <name type="common">Marine rotifer</name>
    <name type="synonym">Brachionus muelleri</name>
    <dbReference type="NCBI Taxonomy" id="10195"/>
    <lineage>
        <taxon>Eukaryota</taxon>
        <taxon>Metazoa</taxon>
        <taxon>Spiralia</taxon>
        <taxon>Gnathifera</taxon>
        <taxon>Rotifera</taxon>
        <taxon>Eurotatoria</taxon>
        <taxon>Monogononta</taxon>
        <taxon>Pseudotrocha</taxon>
        <taxon>Ploima</taxon>
        <taxon>Brachionidae</taxon>
        <taxon>Brachionus</taxon>
    </lineage>
</organism>
<sequence length="113" mass="13244">MNNISYIKSCYPVEYIFKQYDQLLLKLNRIIKSRNFISQLKKISDVEVDLMTKTKLHLVSLHRSPAVAYYCKLVKNIIETQILTSNISSDTCFLSTLLACWLKFKLNFAFKQI</sequence>
<name>A0A3M7SWW8_BRAPC</name>
<dbReference type="AlphaFoldDB" id="A0A3M7SWW8"/>
<dbReference type="EMBL" id="REGN01000667">
    <property type="protein sequence ID" value="RNA40177.1"/>
    <property type="molecule type" value="Genomic_DNA"/>
</dbReference>
<comment type="caution">
    <text evidence="1">The sequence shown here is derived from an EMBL/GenBank/DDBJ whole genome shotgun (WGS) entry which is preliminary data.</text>
</comment>
<reference evidence="1 2" key="1">
    <citation type="journal article" date="2018" name="Sci. Rep.">
        <title>Genomic signatures of local adaptation to the degree of environmental predictability in rotifers.</title>
        <authorList>
            <person name="Franch-Gras L."/>
            <person name="Hahn C."/>
            <person name="Garcia-Roger E.M."/>
            <person name="Carmona M.J."/>
            <person name="Serra M."/>
            <person name="Gomez A."/>
        </authorList>
    </citation>
    <scope>NUCLEOTIDE SEQUENCE [LARGE SCALE GENOMIC DNA]</scope>
    <source>
        <strain evidence="1">HYR1</strain>
    </source>
</reference>
<evidence type="ECO:0000313" key="2">
    <source>
        <dbReference type="Proteomes" id="UP000276133"/>
    </source>
</evidence>
<protein>
    <submittedName>
        <fullName evidence="1">Uncharacterized protein</fullName>
    </submittedName>
</protein>
<gene>
    <name evidence="1" type="ORF">BpHYR1_013813</name>
</gene>
<accession>A0A3M7SWW8</accession>
<dbReference type="Proteomes" id="UP000276133">
    <property type="component" value="Unassembled WGS sequence"/>
</dbReference>
<evidence type="ECO:0000313" key="1">
    <source>
        <dbReference type="EMBL" id="RNA40177.1"/>
    </source>
</evidence>